<reference evidence="2 3" key="1">
    <citation type="submission" date="2019-02" db="EMBL/GenBank/DDBJ databases">
        <title>Deep-cultivation of Planctomycetes and their phenomic and genomic characterization uncovers novel biology.</title>
        <authorList>
            <person name="Wiegand S."/>
            <person name="Jogler M."/>
            <person name="Boedeker C."/>
            <person name="Pinto D."/>
            <person name="Vollmers J."/>
            <person name="Rivas-Marin E."/>
            <person name="Kohn T."/>
            <person name="Peeters S.H."/>
            <person name="Heuer A."/>
            <person name="Rast P."/>
            <person name="Oberbeckmann S."/>
            <person name="Bunk B."/>
            <person name="Jeske O."/>
            <person name="Meyerdierks A."/>
            <person name="Storesund J.E."/>
            <person name="Kallscheuer N."/>
            <person name="Luecker S."/>
            <person name="Lage O.M."/>
            <person name="Pohl T."/>
            <person name="Merkel B.J."/>
            <person name="Hornburger P."/>
            <person name="Mueller R.-W."/>
            <person name="Bruemmer F."/>
            <person name="Labrenz M."/>
            <person name="Spormann A.M."/>
            <person name="Op den Camp H."/>
            <person name="Overmann J."/>
            <person name="Amann R."/>
            <person name="Jetten M.S.M."/>
            <person name="Mascher T."/>
            <person name="Medema M.H."/>
            <person name="Devos D.P."/>
            <person name="Kaster A.-K."/>
            <person name="Ovreas L."/>
            <person name="Rohde M."/>
            <person name="Galperin M.Y."/>
            <person name="Jogler C."/>
        </authorList>
    </citation>
    <scope>NUCLEOTIDE SEQUENCE [LARGE SCALE GENOMIC DNA]</scope>
    <source>
        <strain evidence="2 3">Pan161</strain>
    </source>
</reference>
<proteinExistence type="predicted"/>
<accession>A0A517V6I4</accession>
<feature type="transmembrane region" description="Helical" evidence="1">
    <location>
        <begin position="7"/>
        <end position="28"/>
    </location>
</feature>
<sequence length="84" mass="9006">MVRLGHISFLGTGLLNLGFALSAVSLSLDPLPQVASLTFLVGAVTMPTVCFLSAWHDCFRHMFFIPVASLIVAVVDFLIEGLLS</sequence>
<dbReference type="KEGG" id="gax:Pan161_02110"/>
<feature type="transmembrane region" description="Helical" evidence="1">
    <location>
        <begin position="62"/>
        <end position="83"/>
    </location>
</feature>
<evidence type="ECO:0000256" key="1">
    <source>
        <dbReference type="SAM" id="Phobius"/>
    </source>
</evidence>
<keyword evidence="3" id="KW-1185">Reference proteome</keyword>
<keyword evidence="1" id="KW-1133">Transmembrane helix</keyword>
<dbReference type="EMBL" id="CP036343">
    <property type="protein sequence ID" value="QDT88593.1"/>
    <property type="molecule type" value="Genomic_DNA"/>
</dbReference>
<dbReference type="AlphaFoldDB" id="A0A517V6I4"/>
<name>A0A517V6I4_9PLAN</name>
<feature type="transmembrane region" description="Helical" evidence="1">
    <location>
        <begin position="34"/>
        <end position="55"/>
    </location>
</feature>
<organism evidence="2 3">
    <name type="scientific">Gimesia algae</name>
    <dbReference type="NCBI Taxonomy" id="2527971"/>
    <lineage>
        <taxon>Bacteria</taxon>
        <taxon>Pseudomonadati</taxon>
        <taxon>Planctomycetota</taxon>
        <taxon>Planctomycetia</taxon>
        <taxon>Planctomycetales</taxon>
        <taxon>Planctomycetaceae</taxon>
        <taxon>Gimesia</taxon>
    </lineage>
</organism>
<keyword evidence="1" id="KW-0812">Transmembrane</keyword>
<evidence type="ECO:0000313" key="3">
    <source>
        <dbReference type="Proteomes" id="UP000316855"/>
    </source>
</evidence>
<keyword evidence="1" id="KW-0472">Membrane</keyword>
<protein>
    <submittedName>
        <fullName evidence="2">Uncharacterized protein</fullName>
    </submittedName>
</protein>
<dbReference type="Proteomes" id="UP000316855">
    <property type="component" value="Chromosome"/>
</dbReference>
<evidence type="ECO:0000313" key="2">
    <source>
        <dbReference type="EMBL" id="QDT88593.1"/>
    </source>
</evidence>
<gene>
    <name evidence="2" type="ORF">Pan161_02110</name>
</gene>